<name>V9E1X2_PHYNI</name>
<dbReference type="EMBL" id="ANIZ01003521">
    <property type="protein sequence ID" value="ETI33074.1"/>
    <property type="molecule type" value="Genomic_DNA"/>
</dbReference>
<reference evidence="1 2" key="1">
    <citation type="submission" date="2013-11" db="EMBL/GenBank/DDBJ databases">
        <title>The Genome Sequence of Phytophthora parasitica P1569.</title>
        <authorList>
            <consortium name="The Broad Institute Genomics Platform"/>
            <person name="Russ C."/>
            <person name="Tyler B."/>
            <person name="Panabieres F."/>
            <person name="Shan W."/>
            <person name="Tripathy S."/>
            <person name="Grunwald N."/>
            <person name="Machado M."/>
            <person name="Johnson C.S."/>
            <person name="Arredondo F."/>
            <person name="Hong C."/>
            <person name="Coffey M."/>
            <person name="Young S.K."/>
            <person name="Zeng Q."/>
            <person name="Gargeya S."/>
            <person name="Fitzgerald M."/>
            <person name="Abouelleil A."/>
            <person name="Alvarado L."/>
            <person name="Chapman S.B."/>
            <person name="Gainer-Dewar J."/>
            <person name="Goldberg J."/>
            <person name="Griggs A."/>
            <person name="Gujja S."/>
            <person name="Hansen M."/>
            <person name="Howarth C."/>
            <person name="Imamovic A."/>
            <person name="Ireland A."/>
            <person name="Larimer J."/>
            <person name="McCowan C."/>
            <person name="Murphy C."/>
            <person name="Pearson M."/>
            <person name="Poon T.W."/>
            <person name="Priest M."/>
            <person name="Roberts A."/>
            <person name="Saif S."/>
            <person name="Shea T."/>
            <person name="Sykes S."/>
            <person name="Wortman J."/>
            <person name="Nusbaum C."/>
            <person name="Birren B."/>
        </authorList>
    </citation>
    <scope>NUCLEOTIDE SEQUENCE [LARGE SCALE GENOMIC DNA]</scope>
    <source>
        <strain evidence="1 2">P1569</strain>
    </source>
</reference>
<organism evidence="1 2">
    <name type="scientific">Phytophthora nicotianae P1569</name>
    <dbReference type="NCBI Taxonomy" id="1317065"/>
    <lineage>
        <taxon>Eukaryota</taxon>
        <taxon>Sar</taxon>
        <taxon>Stramenopiles</taxon>
        <taxon>Oomycota</taxon>
        <taxon>Peronosporomycetes</taxon>
        <taxon>Peronosporales</taxon>
        <taxon>Peronosporaceae</taxon>
        <taxon>Phytophthora</taxon>
    </lineage>
</organism>
<dbReference type="Proteomes" id="UP000018721">
    <property type="component" value="Unassembled WGS sequence"/>
</dbReference>
<proteinExistence type="predicted"/>
<sequence>MQAMAVATKVDQICPGKLDKNMKNQERRRHLHRPQFSGDYACALTAFYDMKAKCRSCIEDRKWLELD</sequence>
<keyword evidence="2" id="KW-1185">Reference proteome</keyword>
<dbReference type="HOGENOM" id="CLU_2818048_0_0_1"/>
<comment type="caution">
    <text evidence="1">The sequence shown here is derived from an EMBL/GenBank/DDBJ whole genome shotgun (WGS) entry which is preliminary data.</text>
</comment>
<dbReference type="AlphaFoldDB" id="V9E1X2"/>
<evidence type="ECO:0000313" key="1">
    <source>
        <dbReference type="EMBL" id="ETI33074.1"/>
    </source>
</evidence>
<evidence type="ECO:0000313" key="2">
    <source>
        <dbReference type="Proteomes" id="UP000018721"/>
    </source>
</evidence>
<accession>V9E1X2</accession>
<gene>
    <name evidence="1" type="ORF">F443_20214</name>
</gene>
<protein>
    <submittedName>
        <fullName evidence="1">Uncharacterized protein</fullName>
    </submittedName>
</protein>